<evidence type="ECO:0000256" key="1">
    <source>
        <dbReference type="SAM" id="SignalP"/>
    </source>
</evidence>
<proteinExistence type="evidence at transcript level"/>
<dbReference type="EMBL" id="GBBM01007378">
    <property type="protein sequence ID" value="JAC28040.1"/>
    <property type="molecule type" value="mRNA"/>
</dbReference>
<reference evidence="2" key="1">
    <citation type="submission" date="2014-03" db="EMBL/GenBank/DDBJ databases">
        <title>The sialotranscriptome of Amblyomma triste, Amblyomma parvum and Amblyomma cajennense ticks, uncovered by 454-based RNA-seq.</title>
        <authorList>
            <person name="Garcia G.R."/>
            <person name="Gardinassi L.G."/>
            <person name="Ribeiro J.M."/>
            <person name="Anatriello E."/>
            <person name="Ferreira B.R."/>
            <person name="Moreira H.N."/>
            <person name="Mafra C."/>
            <person name="Olegario M.M."/>
            <person name="Szabo P.J."/>
            <person name="Miranda-Santos I.K."/>
            <person name="Maruyama S.R."/>
        </authorList>
    </citation>
    <scope>NUCLEOTIDE SEQUENCE</scope>
    <source>
        <strain evidence="2">Mato Grasso do Sul</strain>
        <tissue evidence="2">Salivary glands</tissue>
    </source>
</reference>
<protein>
    <submittedName>
        <fullName evidence="2">Putative secreted protein</fullName>
    </submittedName>
</protein>
<accession>A0A023G576</accession>
<feature type="chain" id="PRO_5001516457" evidence="1">
    <location>
        <begin position="26"/>
        <end position="185"/>
    </location>
</feature>
<feature type="signal peptide" evidence="1">
    <location>
        <begin position="1"/>
        <end position="25"/>
    </location>
</feature>
<dbReference type="AlphaFoldDB" id="A0A023G576"/>
<keyword evidence="1" id="KW-0732">Signal</keyword>
<sequence>MKSPFAPLLLLPWLVASHLFRGKVAHCADLSLSRAAYGSYGSVHCWWHLAGWGWWSCFANLASILPASDHLRKASCTLLALVVYWNSYEKKKLCFGWCRFHKQVRDCARDDTGSLGKGTALLTWCHLQSNASKLSRCFFAEIEVGRAKPWFMSVNFFSTFVFASPKQNLHLSGCHLHLWSCFWAS</sequence>
<organism evidence="2">
    <name type="scientific">Amblyomma triste</name>
    <name type="common">Neotropical tick</name>
    <dbReference type="NCBI Taxonomy" id="251400"/>
    <lineage>
        <taxon>Eukaryota</taxon>
        <taxon>Metazoa</taxon>
        <taxon>Ecdysozoa</taxon>
        <taxon>Arthropoda</taxon>
        <taxon>Chelicerata</taxon>
        <taxon>Arachnida</taxon>
        <taxon>Acari</taxon>
        <taxon>Parasitiformes</taxon>
        <taxon>Ixodida</taxon>
        <taxon>Ixodoidea</taxon>
        <taxon>Ixodidae</taxon>
        <taxon>Amblyomminae</taxon>
        <taxon>Amblyomma</taxon>
    </lineage>
</organism>
<name>A0A023G576_AMBTT</name>
<evidence type="ECO:0000313" key="2">
    <source>
        <dbReference type="EMBL" id="JAC28040.1"/>
    </source>
</evidence>